<dbReference type="PRINTS" id="PR00727">
    <property type="entry name" value="LEADERPTASE"/>
</dbReference>
<comment type="catalytic activity">
    <reaction evidence="1 6">
        <text>Cleavage of hydrophobic, N-terminal signal or leader sequences from secreted and periplasmic proteins.</text>
        <dbReference type="EC" id="3.4.21.89"/>
    </reaction>
</comment>
<dbReference type="PANTHER" id="PTHR43390">
    <property type="entry name" value="SIGNAL PEPTIDASE I"/>
    <property type="match status" value="1"/>
</dbReference>
<keyword evidence="6" id="KW-0645">Protease</keyword>
<dbReference type="Gene3D" id="2.10.109.10">
    <property type="entry name" value="Umud Fragment, subunit A"/>
    <property type="match status" value="1"/>
</dbReference>
<feature type="active site" evidence="5">
    <location>
        <position position="102"/>
    </location>
</feature>
<dbReference type="PROSITE" id="PS00761">
    <property type="entry name" value="SPASE_I_3"/>
    <property type="match status" value="1"/>
</dbReference>
<evidence type="ECO:0000256" key="1">
    <source>
        <dbReference type="ARBA" id="ARBA00000677"/>
    </source>
</evidence>
<comment type="subcellular location">
    <subcellularLocation>
        <location evidence="6">Membrane</location>
        <topology evidence="6">Single-pass type II membrane protein</topology>
    </subcellularLocation>
</comment>
<comment type="similarity">
    <text evidence="2 6">Belongs to the peptidase S26 family.</text>
</comment>
<feature type="transmembrane region" description="Helical" evidence="6">
    <location>
        <begin position="22"/>
        <end position="41"/>
    </location>
</feature>
<dbReference type="InterPro" id="IPR000223">
    <property type="entry name" value="Pept_S26A_signal_pept_1"/>
</dbReference>
<dbReference type="SUPFAM" id="SSF51306">
    <property type="entry name" value="LexA/Signal peptidase"/>
    <property type="match status" value="1"/>
</dbReference>
<protein>
    <recommendedName>
        <fullName evidence="3 6">Signal peptidase I</fullName>
        <ecNumber evidence="3 6">3.4.21.89</ecNumber>
    </recommendedName>
</protein>
<reference evidence="8" key="2">
    <citation type="journal article" date="2021" name="Microbiome">
        <title>Successional dynamics and alternative stable states in a saline activated sludge microbial community over 9 years.</title>
        <authorList>
            <person name="Wang Y."/>
            <person name="Ye J."/>
            <person name="Ju F."/>
            <person name="Liu L."/>
            <person name="Boyd J.A."/>
            <person name="Deng Y."/>
            <person name="Parks D.H."/>
            <person name="Jiang X."/>
            <person name="Yin X."/>
            <person name="Woodcroft B.J."/>
            <person name="Tyson G.W."/>
            <person name="Hugenholtz P."/>
            <person name="Polz M.F."/>
            <person name="Zhang T."/>
        </authorList>
    </citation>
    <scope>NUCLEOTIDE SEQUENCE</scope>
    <source>
        <strain evidence="8">HKST-UBA12</strain>
    </source>
</reference>
<dbReference type="EC" id="3.4.21.89" evidence="3 6"/>
<keyword evidence="6" id="KW-0812">Transmembrane</keyword>
<evidence type="ECO:0000256" key="4">
    <source>
        <dbReference type="ARBA" id="ARBA00022801"/>
    </source>
</evidence>
<sequence>MSNPFFAQPPKEKSQTNVLVDMLQSIVIALFVCILLYVFVLTPNQVDGYSMCPNFDDGQLLLTNKVSQWLGNTPLGESLGLNYQRGDIIVFHKPDRDKPLVKRIVGLPHEKVSIKGGRVYIDGQALDEPYLPSGRTTTGGSYLAEGEEITLADDSYFVMGDNRSKSLDSRYLEIGTIKREWMQGKVILRYLPLDTFGIISGSATSPGTFCTDSVQ</sequence>
<comment type="caution">
    <text evidence="8">The sequence shown here is derived from an EMBL/GenBank/DDBJ whole genome shotgun (WGS) entry which is preliminary data.</text>
</comment>
<keyword evidence="4 6" id="KW-0378">Hydrolase</keyword>
<evidence type="ECO:0000313" key="9">
    <source>
        <dbReference type="Proteomes" id="UP000760819"/>
    </source>
</evidence>
<name>A0A955KZ11_9BACT</name>
<gene>
    <name evidence="8" type="primary">lepB</name>
    <name evidence="8" type="ORF">KC640_03050</name>
</gene>
<evidence type="ECO:0000313" key="8">
    <source>
        <dbReference type="EMBL" id="MCA9379382.1"/>
    </source>
</evidence>
<reference evidence="8" key="1">
    <citation type="submission" date="2020-04" db="EMBL/GenBank/DDBJ databases">
        <authorList>
            <person name="Zhang T."/>
        </authorList>
    </citation>
    <scope>NUCLEOTIDE SEQUENCE</scope>
    <source>
        <strain evidence="8">HKST-UBA12</strain>
    </source>
</reference>
<organism evidence="8 9">
    <name type="scientific">Candidatus Dojkabacteria bacterium</name>
    <dbReference type="NCBI Taxonomy" id="2099670"/>
    <lineage>
        <taxon>Bacteria</taxon>
        <taxon>Candidatus Dojkabacteria</taxon>
    </lineage>
</organism>
<evidence type="ECO:0000259" key="7">
    <source>
        <dbReference type="Pfam" id="PF10502"/>
    </source>
</evidence>
<dbReference type="PANTHER" id="PTHR43390:SF1">
    <property type="entry name" value="CHLOROPLAST PROCESSING PEPTIDASE"/>
    <property type="match status" value="1"/>
</dbReference>
<proteinExistence type="inferred from homology"/>
<dbReference type="GO" id="GO:0004252">
    <property type="term" value="F:serine-type endopeptidase activity"/>
    <property type="evidence" value="ECO:0007669"/>
    <property type="project" value="InterPro"/>
</dbReference>
<evidence type="ECO:0000256" key="5">
    <source>
        <dbReference type="PIRSR" id="PIRSR600223-1"/>
    </source>
</evidence>
<dbReference type="InterPro" id="IPR036286">
    <property type="entry name" value="LexA/Signal_pep-like_sf"/>
</dbReference>
<evidence type="ECO:0000256" key="6">
    <source>
        <dbReference type="RuleBase" id="RU362042"/>
    </source>
</evidence>
<keyword evidence="6" id="KW-0472">Membrane</keyword>
<dbReference type="EMBL" id="JAGQLI010000163">
    <property type="protein sequence ID" value="MCA9379382.1"/>
    <property type="molecule type" value="Genomic_DNA"/>
</dbReference>
<dbReference type="NCBIfam" id="TIGR02227">
    <property type="entry name" value="sigpep_I_bact"/>
    <property type="match status" value="1"/>
</dbReference>
<keyword evidence="6" id="KW-1133">Transmembrane helix</keyword>
<feature type="domain" description="Peptidase S26" evidence="7">
    <location>
        <begin position="20"/>
        <end position="190"/>
    </location>
</feature>
<dbReference type="Pfam" id="PF10502">
    <property type="entry name" value="Peptidase_S26"/>
    <property type="match status" value="1"/>
</dbReference>
<dbReference type="GO" id="GO:0009003">
    <property type="term" value="F:signal peptidase activity"/>
    <property type="evidence" value="ECO:0007669"/>
    <property type="project" value="UniProtKB-EC"/>
</dbReference>
<dbReference type="InterPro" id="IPR019533">
    <property type="entry name" value="Peptidase_S26"/>
</dbReference>
<dbReference type="GO" id="GO:0016020">
    <property type="term" value="C:membrane"/>
    <property type="evidence" value="ECO:0007669"/>
    <property type="project" value="UniProtKB-SubCell"/>
</dbReference>
<dbReference type="Proteomes" id="UP000760819">
    <property type="component" value="Unassembled WGS sequence"/>
</dbReference>
<accession>A0A955KZ11</accession>
<dbReference type="CDD" id="cd06530">
    <property type="entry name" value="S26_SPase_I"/>
    <property type="match status" value="1"/>
</dbReference>
<dbReference type="AlphaFoldDB" id="A0A955KZ11"/>
<dbReference type="GO" id="GO:0006465">
    <property type="term" value="P:signal peptide processing"/>
    <property type="evidence" value="ECO:0007669"/>
    <property type="project" value="InterPro"/>
</dbReference>
<dbReference type="InterPro" id="IPR019758">
    <property type="entry name" value="Pept_S26A_signal_pept_1_CS"/>
</dbReference>
<feature type="active site" evidence="5">
    <location>
        <position position="50"/>
    </location>
</feature>
<evidence type="ECO:0000256" key="3">
    <source>
        <dbReference type="ARBA" id="ARBA00013208"/>
    </source>
</evidence>
<evidence type="ECO:0000256" key="2">
    <source>
        <dbReference type="ARBA" id="ARBA00009370"/>
    </source>
</evidence>